<dbReference type="AlphaFoldDB" id="A0A3M2M172"/>
<comment type="caution">
    <text evidence="3">The sequence shown here is derived from an EMBL/GenBank/DDBJ whole genome shotgun (WGS) entry which is preliminary data.</text>
</comment>
<proteinExistence type="predicted"/>
<dbReference type="InterPro" id="IPR036890">
    <property type="entry name" value="HATPase_C_sf"/>
</dbReference>
<dbReference type="Proteomes" id="UP000282674">
    <property type="component" value="Unassembled WGS sequence"/>
</dbReference>
<dbReference type="EMBL" id="RFFG01000035">
    <property type="protein sequence ID" value="RMI42175.1"/>
    <property type="molecule type" value="Genomic_DNA"/>
</dbReference>
<dbReference type="GO" id="GO:0004674">
    <property type="term" value="F:protein serine/threonine kinase activity"/>
    <property type="evidence" value="ECO:0007669"/>
    <property type="project" value="UniProtKB-KW"/>
</dbReference>
<dbReference type="InterPro" id="IPR003594">
    <property type="entry name" value="HATPase_dom"/>
</dbReference>
<dbReference type="SUPFAM" id="SSF55874">
    <property type="entry name" value="ATPase domain of HSP90 chaperone/DNA topoisomerase II/histidine kinase"/>
    <property type="match status" value="1"/>
</dbReference>
<keyword evidence="4" id="KW-1185">Reference proteome</keyword>
<evidence type="ECO:0000313" key="4">
    <source>
        <dbReference type="Proteomes" id="UP000282674"/>
    </source>
</evidence>
<organism evidence="3 4">
    <name type="scientific">Actinomadura harenae</name>
    <dbReference type="NCBI Taxonomy" id="2483351"/>
    <lineage>
        <taxon>Bacteria</taxon>
        <taxon>Bacillati</taxon>
        <taxon>Actinomycetota</taxon>
        <taxon>Actinomycetes</taxon>
        <taxon>Streptosporangiales</taxon>
        <taxon>Thermomonosporaceae</taxon>
        <taxon>Actinomadura</taxon>
    </lineage>
</organism>
<dbReference type="GO" id="GO:0005524">
    <property type="term" value="F:ATP binding"/>
    <property type="evidence" value="ECO:0007669"/>
    <property type="project" value="UniProtKB-KW"/>
</dbReference>
<dbReference type="InterPro" id="IPR050267">
    <property type="entry name" value="Anti-sigma-factor_SerPK"/>
</dbReference>
<keyword evidence="1" id="KW-0723">Serine/threonine-protein kinase</keyword>
<evidence type="ECO:0000259" key="2">
    <source>
        <dbReference type="Pfam" id="PF13581"/>
    </source>
</evidence>
<dbReference type="PANTHER" id="PTHR35526">
    <property type="entry name" value="ANTI-SIGMA-F FACTOR RSBW-RELATED"/>
    <property type="match status" value="1"/>
</dbReference>
<feature type="domain" description="Histidine kinase/HSP90-like ATPase" evidence="2">
    <location>
        <begin position="53"/>
        <end position="159"/>
    </location>
</feature>
<keyword evidence="3" id="KW-0067">ATP-binding</keyword>
<evidence type="ECO:0000313" key="3">
    <source>
        <dbReference type="EMBL" id="RMI42175.1"/>
    </source>
</evidence>
<dbReference type="CDD" id="cd16936">
    <property type="entry name" value="HATPase_RsbW-like"/>
    <property type="match status" value="1"/>
</dbReference>
<keyword evidence="1" id="KW-0808">Transferase</keyword>
<reference evidence="3 4" key="1">
    <citation type="submission" date="2018-10" db="EMBL/GenBank/DDBJ databases">
        <title>Isolation from soil.</title>
        <authorList>
            <person name="Hu J."/>
        </authorList>
    </citation>
    <scope>NUCLEOTIDE SEQUENCE [LARGE SCALE GENOMIC DNA]</scope>
    <source>
        <strain evidence="3 4">NEAU-Ht49</strain>
    </source>
</reference>
<dbReference type="Pfam" id="PF13581">
    <property type="entry name" value="HATPase_c_2"/>
    <property type="match status" value="1"/>
</dbReference>
<name>A0A3M2M172_9ACTN</name>
<accession>A0A3M2M172</accession>
<evidence type="ECO:0000256" key="1">
    <source>
        <dbReference type="ARBA" id="ARBA00022527"/>
    </source>
</evidence>
<keyword evidence="1" id="KW-0418">Kinase</keyword>
<sequence>MLVGSLVEHPGPVIGRRARIREEHRMGFKKGPLGSAGDWLWGPDEMRWRRTFSGRPDQTASARDFAATLFAGAACVDVVQFVVSELTANTIRHTRTCEDGGWFGLELVYDDPAYIAVVDNGGRGIPTVKQPVDLLATSGRGLYVVSQLAHRMGIEGSPRLGHKVWAELDLDKPMGDPFGLEVSAAAS</sequence>
<gene>
    <name evidence="3" type="ORF">EBO15_20290</name>
</gene>
<protein>
    <submittedName>
        <fullName evidence="3">ATP-binding protein</fullName>
    </submittedName>
</protein>
<keyword evidence="3" id="KW-0547">Nucleotide-binding</keyword>
<dbReference type="Gene3D" id="3.30.565.10">
    <property type="entry name" value="Histidine kinase-like ATPase, C-terminal domain"/>
    <property type="match status" value="1"/>
</dbReference>
<dbReference type="PANTHER" id="PTHR35526:SF3">
    <property type="entry name" value="ANTI-SIGMA-F FACTOR RSBW"/>
    <property type="match status" value="1"/>
</dbReference>